<organism evidence="1 2">
    <name type="scientific">Cannabis sativa</name>
    <name type="common">Hemp</name>
    <name type="synonym">Marijuana</name>
    <dbReference type="NCBI Taxonomy" id="3483"/>
    <lineage>
        <taxon>Eukaryota</taxon>
        <taxon>Viridiplantae</taxon>
        <taxon>Streptophyta</taxon>
        <taxon>Embryophyta</taxon>
        <taxon>Tracheophyta</taxon>
        <taxon>Spermatophyta</taxon>
        <taxon>Magnoliopsida</taxon>
        <taxon>eudicotyledons</taxon>
        <taxon>Gunneridae</taxon>
        <taxon>Pentapetalae</taxon>
        <taxon>rosids</taxon>
        <taxon>fabids</taxon>
        <taxon>Rosales</taxon>
        <taxon>Cannabaceae</taxon>
        <taxon>Cannabis</taxon>
    </lineage>
</organism>
<evidence type="ECO:0000313" key="1">
    <source>
        <dbReference type="EnsemblPlants" id="cds.evm.model.03.1147"/>
    </source>
</evidence>
<accession>A0A803P454</accession>
<dbReference type="Proteomes" id="UP000596661">
    <property type="component" value="Chromosome 3"/>
</dbReference>
<proteinExistence type="predicted"/>
<protein>
    <submittedName>
        <fullName evidence="1">Uncharacterized protein</fullName>
    </submittedName>
</protein>
<dbReference type="AlphaFoldDB" id="A0A803P454"/>
<dbReference type="OMA" id="EYHYYLA"/>
<reference evidence="1" key="1">
    <citation type="submission" date="2018-11" db="EMBL/GenBank/DDBJ databases">
        <authorList>
            <person name="Grassa J C."/>
        </authorList>
    </citation>
    <scope>NUCLEOTIDE SEQUENCE [LARGE SCALE GENOMIC DNA]</scope>
</reference>
<keyword evidence="2" id="KW-1185">Reference proteome</keyword>
<reference evidence="1" key="2">
    <citation type="submission" date="2021-03" db="UniProtKB">
        <authorList>
            <consortium name="EnsemblPlants"/>
        </authorList>
    </citation>
    <scope>IDENTIFICATION</scope>
</reference>
<dbReference type="EMBL" id="UZAU01000286">
    <property type="status" value="NOT_ANNOTATED_CDS"/>
    <property type="molecule type" value="Genomic_DNA"/>
</dbReference>
<name>A0A803P454_CANSA</name>
<dbReference type="Gramene" id="evm.model.03.1147">
    <property type="protein sequence ID" value="cds.evm.model.03.1147"/>
    <property type="gene ID" value="evm.TU.03.1147"/>
</dbReference>
<sequence length="141" mass="15840">MNLLFSASPHVAEIDEPHTAGRKFSKPSYVNEYHYYLASYNLTNSSQVSFVTTHPLSQVVGYHRLSLTFRPVVLAISSHFEPKFFSQAHGIPVWDDAMDTEIEALEKNHTWIIVSLPTGMADFNPVQAVQLHRAQPCTGPN</sequence>
<evidence type="ECO:0000313" key="2">
    <source>
        <dbReference type="Proteomes" id="UP000596661"/>
    </source>
</evidence>
<dbReference type="EnsemblPlants" id="evm.model.03.1147">
    <property type="protein sequence ID" value="cds.evm.model.03.1147"/>
    <property type="gene ID" value="evm.TU.03.1147"/>
</dbReference>